<accession>A0A0B1S477</accession>
<organism evidence="2 3">
    <name type="scientific">Oesophagostomum dentatum</name>
    <name type="common">Nodular worm</name>
    <dbReference type="NCBI Taxonomy" id="61180"/>
    <lineage>
        <taxon>Eukaryota</taxon>
        <taxon>Metazoa</taxon>
        <taxon>Ecdysozoa</taxon>
        <taxon>Nematoda</taxon>
        <taxon>Chromadorea</taxon>
        <taxon>Rhabditida</taxon>
        <taxon>Rhabditina</taxon>
        <taxon>Rhabditomorpha</taxon>
        <taxon>Strongyloidea</taxon>
        <taxon>Strongylidae</taxon>
        <taxon>Oesophagostomum</taxon>
    </lineage>
</organism>
<dbReference type="Proteomes" id="UP000053660">
    <property type="component" value="Unassembled WGS sequence"/>
</dbReference>
<name>A0A0B1S477_OESDE</name>
<proteinExistence type="predicted"/>
<dbReference type="AlphaFoldDB" id="A0A0B1S477"/>
<protein>
    <submittedName>
        <fullName evidence="2">Uncharacterized protein</fullName>
    </submittedName>
</protein>
<dbReference type="OrthoDB" id="5858482at2759"/>
<feature type="compositionally biased region" description="Basic and acidic residues" evidence="1">
    <location>
        <begin position="126"/>
        <end position="141"/>
    </location>
</feature>
<gene>
    <name evidence="2" type="ORF">OESDEN_22345</name>
</gene>
<reference evidence="2 3" key="1">
    <citation type="submission" date="2014-03" db="EMBL/GenBank/DDBJ databases">
        <title>Draft genome of the hookworm Oesophagostomum dentatum.</title>
        <authorList>
            <person name="Mitreva M."/>
        </authorList>
    </citation>
    <scope>NUCLEOTIDE SEQUENCE [LARGE SCALE GENOMIC DNA]</scope>
    <source>
        <strain evidence="2 3">OD-Hann</strain>
    </source>
</reference>
<evidence type="ECO:0000313" key="3">
    <source>
        <dbReference type="Proteomes" id="UP000053660"/>
    </source>
</evidence>
<evidence type="ECO:0000313" key="2">
    <source>
        <dbReference type="EMBL" id="KHJ78035.1"/>
    </source>
</evidence>
<feature type="region of interest" description="Disordered" evidence="1">
    <location>
        <begin position="118"/>
        <end position="154"/>
    </location>
</feature>
<dbReference type="EMBL" id="KN610173">
    <property type="protein sequence ID" value="KHJ78035.1"/>
    <property type="molecule type" value="Genomic_DNA"/>
</dbReference>
<keyword evidence="3" id="KW-1185">Reference proteome</keyword>
<evidence type="ECO:0000256" key="1">
    <source>
        <dbReference type="SAM" id="MobiDB-lite"/>
    </source>
</evidence>
<sequence>MTQASLAFQLTSSILEISGSTACIADLPDKCACARVVAEILHLSQRVRTMRTISFATRDETEATQASDSTKQVDLNDFILKAAADNLIVHPSLVTKKGNIDTAMFRAKTKEEIMELDEAMKSGPSSERERPAQPVQKDKNSMQKPMIKWGDSKSVVYETTSQPTYDDDEVMDEPDLYLC</sequence>